<evidence type="ECO:0000313" key="13">
    <source>
        <dbReference type="EMBL" id="OAQ87231.1"/>
    </source>
</evidence>
<comment type="function">
    <text evidence="11">Mannosyltransferase involved in glycosylphosphatidylinositol-anchor biosynthesis. Transfers the third mannose to Man2-GlcN-acyl-PI during GPI precursor assembly.</text>
</comment>
<feature type="transmembrane region" description="Helical" evidence="12">
    <location>
        <begin position="335"/>
        <end position="354"/>
    </location>
</feature>
<evidence type="ECO:0000256" key="8">
    <source>
        <dbReference type="ARBA" id="ARBA00022824"/>
    </source>
</evidence>
<feature type="transmembrane region" description="Helical" evidence="12">
    <location>
        <begin position="360"/>
        <end position="380"/>
    </location>
</feature>
<comment type="pathway">
    <text evidence="2">Glycolipid biosynthesis; glycosylphosphatidylinositol-anchor biosynthesis.</text>
</comment>
<dbReference type="EC" id="2.4.1.-" evidence="12"/>
<proteinExistence type="inferred from homology"/>
<evidence type="ECO:0000256" key="10">
    <source>
        <dbReference type="ARBA" id="ARBA00023136"/>
    </source>
</evidence>
<keyword evidence="7 12" id="KW-0812">Transmembrane</keyword>
<dbReference type="InterPro" id="IPR005599">
    <property type="entry name" value="GPI_mannosylTrfase"/>
</dbReference>
<keyword evidence="8 12" id="KW-0256">Endoplasmic reticulum</keyword>
<reference evidence="13 14" key="1">
    <citation type="submission" date="2016-01" db="EMBL/GenBank/DDBJ databases">
        <title>Biosynthesis of antibiotic leucinostatins and their inhibition on Phytophthora in bio-control Purpureocillium lilacinum.</title>
        <authorList>
            <person name="Wang G."/>
            <person name="Liu Z."/>
            <person name="Lin R."/>
            <person name="Li E."/>
            <person name="Mao Z."/>
            <person name="Ling J."/>
            <person name="Yin W."/>
            <person name="Xie B."/>
        </authorList>
    </citation>
    <scope>NUCLEOTIDE SEQUENCE [LARGE SCALE GENOMIC DNA]</scope>
    <source>
        <strain evidence="13">PLBJ-1</strain>
    </source>
</reference>
<evidence type="ECO:0000256" key="9">
    <source>
        <dbReference type="ARBA" id="ARBA00022989"/>
    </source>
</evidence>
<dbReference type="AlphaFoldDB" id="A0A179HCG5"/>
<keyword evidence="4" id="KW-0337">GPI-anchor biosynthesis</keyword>
<keyword evidence="6 13" id="KW-0808">Transferase</keyword>
<dbReference type="UniPathway" id="UPA00196"/>
<keyword evidence="9 12" id="KW-1133">Transmembrane helix</keyword>
<evidence type="ECO:0000256" key="4">
    <source>
        <dbReference type="ARBA" id="ARBA00022502"/>
    </source>
</evidence>
<comment type="subcellular location">
    <subcellularLocation>
        <location evidence="1 12">Endoplasmic reticulum membrane</location>
        <topology evidence="1 12">Multi-pass membrane protein</topology>
    </subcellularLocation>
</comment>
<evidence type="ECO:0000256" key="11">
    <source>
        <dbReference type="ARBA" id="ARBA00024708"/>
    </source>
</evidence>
<dbReference type="EMBL" id="LSBH01000001">
    <property type="protein sequence ID" value="OAQ87231.1"/>
    <property type="molecule type" value="Genomic_DNA"/>
</dbReference>
<comment type="caution">
    <text evidence="13">The sequence shown here is derived from an EMBL/GenBank/DDBJ whole genome shotgun (WGS) entry which is preliminary data.</text>
</comment>
<dbReference type="GO" id="GO:0005789">
    <property type="term" value="C:endoplasmic reticulum membrane"/>
    <property type="evidence" value="ECO:0007669"/>
    <property type="project" value="UniProtKB-SubCell"/>
</dbReference>
<dbReference type="GO" id="GO:0000026">
    <property type="term" value="F:alpha-1,2-mannosyltransferase activity"/>
    <property type="evidence" value="ECO:0007669"/>
    <property type="project" value="TreeGrafter"/>
</dbReference>
<dbReference type="GO" id="GO:0006506">
    <property type="term" value="P:GPI anchor biosynthetic process"/>
    <property type="evidence" value="ECO:0007669"/>
    <property type="project" value="UniProtKB-UniPathway"/>
</dbReference>
<keyword evidence="10 12" id="KW-0472">Membrane</keyword>
<evidence type="ECO:0000256" key="3">
    <source>
        <dbReference type="ARBA" id="ARBA00006065"/>
    </source>
</evidence>
<protein>
    <recommendedName>
        <fullName evidence="12">Mannosyltransferase</fullName>
        <ecNumber evidence="12">2.4.1.-</ecNumber>
    </recommendedName>
</protein>
<evidence type="ECO:0000256" key="6">
    <source>
        <dbReference type="ARBA" id="ARBA00022679"/>
    </source>
</evidence>
<feature type="transmembrane region" description="Helical" evidence="12">
    <location>
        <begin position="96"/>
        <end position="116"/>
    </location>
</feature>
<evidence type="ECO:0000256" key="12">
    <source>
        <dbReference type="RuleBase" id="RU363075"/>
    </source>
</evidence>
<dbReference type="Pfam" id="PF03901">
    <property type="entry name" value="Glyco_transf_22"/>
    <property type="match status" value="1"/>
</dbReference>
<accession>A0A179HCG5</accession>
<feature type="transmembrane region" description="Helical" evidence="12">
    <location>
        <begin position="408"/>
        <end position="426"/>
    </location>
</feature>
<feature type="transmembrane region" description="Helical" evidence="12">
    <location>
        <begin position="242"/>
        <end position="265"/>
    </location>
</feature>
<evidence type="ECO:0000313" key="14">
    <source>
        <dbReference type="Proteomes" id="UP000078240"/>
    </source>
</evidence>
<evidence type="ECO:0000256" key="2">
    <source>
        <dbReference type="ARBA" id="ARBA00004687"/>
    </source>
</evidence>
<name>A0A179HCG5_PURLI</name>
<dbReference type="Proteomes" id="UP000078240">
    <property type="component" value="Unassembled WGS sequence"/>
</dbReference>
<feature type="transmembrane region" description="Helical" evidence="12">
    <location>
        <begin position="204"/>
        <end position="230"/>
    </location>
</feature>
<evidence type="ECO:0000256" key="7">
    <source>
        <dbReference type="ARBA" id="ARBA00022692"/>
    </source>
</evidence>
<evidence type="ECO:0000256" key="1">
    <source>
        <dbReference type="ARBA" id="ARBA00004477"/>
    </source>
</evidence>
<evidence type="ECO:0000256" key="5">
    <source>
        <dbReference type="ARBA" id="ARBA00022676"/>
    </source>
</evidence>
<comment type="similarity">
    <text evidence="3">Belongs to the glycosyltransferase 22 family. PIGB subfamily.</text>
</comment>
<keyword evidence="5 12" id="KW-0328">Glycosyltransferase</keyword>
<feature type="transmembrane region" description="Helical" evidence="12">
    <location>
        <begin position="16"/>
        <end position="35"/>
    </location>
</feature>
<feature type="transmembrane region" description="Helical" evidence="12">
    <location>
        <begin position="122"/>
        <end position="145"/>
    </location>
</feature>
<feature type="transmembrane region" description="Helical" evidence="12">
    <location>
        <begin position="299"/>
        <end position="323"/>
    </location>
</feature>
<dbReference type="PANTHER" id="PTHR22760:SF4">
    <property type="entry name" value="GPI MANNOSYLTRANSFERASE 3"/>
    <property type="match status" value="1"/>
</dbReference>
<gene>
    <name evidence="13" type="ORF">VFPBJ_01271</name>
</gene>
<organism evidence="13 14">
    <name type="scientific">Purpureocillium lilacinum</name>
    <name type="common">Paecilomyces lilacinus</name>
    <dbReference type="NCBI Taxonomy" id="33203"/>
    <lineage>
        <taxon>Eukaryota</taxon>
        <taxon>Fungi</taxon>
        <taxon>Dikarya</taxon>
        <taxon>Ascomycota</taxon>
        <taxon>Pezizomycotina</taxon>
        <taxon>Sordariomycetes</taxon>
        <taxon>Hypocreomycetidae</taxon>
        <taxon>Hypocreales</taxon>
        <taxon>Ophiocordycipitaceae</taxon>
        <taxon>Purpureocillium</taxon>
    </lineage>
</organism>
<sequence>MATASTARNARKRPNFLRDIVVIRLINAWWIATFFQPDEFFQSLEPAWRLAFGSESGAWLTWEWHYQLRSSLHPALFSAAYLVADKLSSLIPAGNVFRTFVVMAAPKTLQAVIAALGDWYAWRLAVTIYGPGSLASFFALFLQIFSPWQWYVSTRTFSNSLETTLTIMALYYWPWELLGSAKPAKENPRAPGPLRSLWPLRASLSLAALAVVLRPTNVLIWITIVGVALTRVTMKGSSPLSWAIIFTLVREAVLCGALVLGASFVSDRLYFGFWTFPPYNWLNFNISKSLAVFYGRNPWHYYLLQGIPLLCTTSLPFAIAGLYSPSASSPDQANTLRTLSYTVFATVGALSLISHKEVRFIYPLLPALSILAAPFAASFFTSDPRSPAAASTSKPSPSSRPGLRHKPYLFAALGINLVLAGFLTFLHQPAPLTVLSYLRKEYERIHPASVQLAYATHRPPQPRDELFAVFLMPCHSTPWRSHLVYPGLDAYALTCEPPLHTQPNTPERDNYRDEADRFYDDPVGFLAGELFAPDRGLPLPRYIIGFEGIEPWLREFLETPRGKQLGLRIRRVWGGFNGFVNEDWRRSGRMLVWDTGIFDDAPEAKSKA</sequence>
<dbReference type="PANTHER" id="PTHR22760">
    <property type="entry name" value="GLYCOSYLTRANSFERASE"/>
    <property type="match status" value="1"/>
</dbReference>